<dbReference type="RefSeq" id="WP_011577627.1">
    <property type="nucleotide sequence ID" value="NC_008229.1"/>
</dbReference>
<protein>
    <recommendedName>
        <fullName evidence="1">Helicase/UvrB N-terminal domain-containing protein</fullName>
    </recommendedName>
</protein>
<dbReference type="Proteomes" id="UP000000775">
    <property type="component" value="Chromosome"/>
</dbReference>
<sequence>MTDEINELQHNLVQDLLSLFLTDIKTIGVKAPTGSGKTHMMAMLMHELLSKDDKYIFLISSLSKGDLAEQCYNSFMKNSDYYFKSIKPYLISTGNENKKNTEYSIQIDWGYNAYVLPTNQFTDASRIKKESALLAFLEKCKREKKEIVLIRDESHIATNKINALQSYFVKTINFSATPKNDEYDLILKESDAVDAKLIKRVEYIDNKGELEYELTKALKHFKDKIKPTYEKYNINPAFIVQISNATQGAEEFEKIVKIVEDQGLQWASFVSDEKKYEANNALIKTKNKKIWRELIKQPNYPIDVIIFKMVITEGFDIPRACVLYQVRDTHSVTLDEQVIGRVRRNPYLKEFDKLDKNTQEHFSKAYVYGVKPSENISRGKQEIRLRGKFLGNEIIKEFAPFKSVTLAEVAMSDIDISKCIKRELADNKNIFEAYRELNKCDSIVKKARREFVSDAKKWFDFTSNLEKIKEELRSVVEDYDKYGKMVEITDGLRNNVYAFMDLNGNTFNADNTIWTDDKDDEFHHDSQSELEWFKLLNKIKKKCCKSIIIDEEQIYLLGKNYIDENSNVKFDYYHKSKHTSYPDFIFKDKKDIIHIFEVKGVNGNGNAEFDTDRYKDKVEKLKKAYLFASKKTGYVFYIPIKSSNDWQIWSCENGVEKAMMNETTFKTYMQDRC</sequence>
<name>Q17XW2_HELAH</name>
<evidence type="ECO:0000313" key="2">
    <source>
        <dbReference type="EMBL" id="CAJ99514.1"/>
    </source>
</evidence>
<dbReference type="PANTHER" id="PTHR47396">
    <property type="entry name" value="TYPE I RESTRICTION ENZYME ECOKI R PROTEIN"/>
    <property type="match status" value="1"/>
</dbReference>
<dbReference type="OrthoDB" id="9804145at2"/>
<dbReference type="GO" id="GO:0005829">
    <property type="term" value="C:cytosol"/>
    <property type="evidence" value="ECO:0007669"/>
    <property type="project" value="TreeGrafter"/>
</dbReference>
<dbReference type="STRING" id="382638.Hac_0712"/>
<dbReference type="InterPro" id="IPR050742">
    <property type="entry name" value="Helicase_Restrict-Modif_Enz"/>
</dbReference>
<gene>
    <name evidence="2" type="ordered locus">Hac_0712</name>
</gene>
<dbReference type="PANTHER" id="PTHR47396:SF1">
    <property type="entry name" value="ATP-DEPENDENT HELICASE IRC3-RELATED"/>
    <property type="match status" value="1"/>
</dbReference>
<dbReference type="eggNOG" id="COG1061">
    <property type="taxonomic scope" value="Bacteria"/>
</dbReference>
<dbReference type="KEGG" id="hac:Hac_0712"/>
<feature type="domain" description="Helicase/UvrB N-terminal" evidence="1">
    <location>
        <begin position="4"/>
        <end position="179"/>
    </location>
</feature>
<dbReference type="InterPro" id="IPR006935">
    <property type="entry name" value="Helicase/UvrB_N"/>
</dbReference>
<keyword evidence="3" id="KW-1185">Reference proteome</keyword>
<evidence type="ECO:0000313" key="3">
    <source>
        <dbReference type="Proteomes" id="UP000000775"/>
    </source>
</evidence>
<dbReference type="Gene3D" id="3.40.50.300">
    <property type="entry name" value="P-loop containing nucleotide triphosphate hydrolases"/>
    <property type="match status" value="2"/>
</dbReference>
<dbReference type="GeneID" id="31758155"/>
<dbReference type="GO" id="GO:0005524">
    <property type="term" value="F:ATP binding"/>
    <property type="evidence" value="ECO:0007669"/>
    <property type="project" value="InterPro"/>
</dbReference>
<dbReference type="EMBL" id="AM260522">
    <property type="protein sequence ID" value="CAJ99514.1"/>
    <property type="molecule type" value="Genomic_DNA"/>
</dbReference>
<dbReference type="BioCyc" id="HACI382638:HAC_RS03110-MONOMER"/>
<dbReference type="SUPFAM" id="SSF52540">
    <property type="entry name" value="P-loop containing nucleoside triphosphate hydrolases"/>
    <property type="match status" value="1"/>
</dbReference>
<dbReference type="Pfam" id="PF04851">
    <property type="entry name" value="ResIII"/>
    <property type="match status" value="1"/>
</dbReference>
<dbReference type="GO" id="GO:0003677">
    <property type="term" value="F:DNA binding"/>
    <property type="evidence" value="ECO:0007669"/>
    <property type="project" value="InterPro"/>
</dbReference>
<reference evidence="2 3" key="1">
    <citation type="journal article" date="2006" name="PLoS Genet.">
        <title>Who ate whom? Adaptive Helicobacter genomic changes that accompanied a host jump from early humans to large felines.</title>
        <authorList>
            <person name="Eppinger M."/>
            <person name="Baar C."/>
            <person name="Linz B."/>
            <person name="Raddatz G."/>
            <person name="Lanz C."/>
            <person name="Keller H."/>
            <person name="Morelli G."/>
            <person name="Gressmann H."/>
            <person name="Achtman M."/>
            <person name="Schuster S.C."/>
        </authorList>
    </citation>
    <scope>NUCLEOTIDE SEQUENCE [LARGE SCALE GENOMIC DNA]</scope>
    <source>
        <strain evidence="2 3">Sheeba</strain>
    </source>
</reference>
<proteinExistence type="predicted"/>
<organism evidence="2 3">
    <name type="scientific">Helicobacter acinonychis (strain Sheeba)</name>
    <dbReference type="NCBI Taxonomy" id="382638"/>
    <lineage>
        <taxon>Bacteria</taxon>
        <taxon>Pseudomonadati</taxon>
        <taxon>Campylobacterota</taxon>
        <taxon>Epsilonproteobacteria</taxon>
        <taxon>Campylobacterales</taxon>
        <taxon>Helicobacteraceae</taxon>
        <taxon>Helicobacter</taxon>
    </lineage>
</organism>
<dbReference type="GO" id="GO:0016787">
    <property type="term" value="F:hydrolase activity"/>
    <property type="evidence" value="ECO:0007669"/>
    <property type="project" value="InterPro"/>
</dbReference>
<evidence type="ECO:0000259" key="1">
    <source>
        <dbReference type="Pfam" id="PF04851"/>
    </source>
</evidence>
<dbReference type="InterPro" id="IPR027417">
    <property type="entry name" value="P-loop_NTPase"/>
</dbReference>
<dbReference type="AlphaFoldDB" id="Q17XW2"/>
<accession>Q17XW2</accession>
<dbReference type="HOGENOM" id="CLU_412743_0_0_7"/>